<dbReference type="EMBL" id="JAJCIS010000005">
    <property type="protein sequence ID" value="MCB7387647.1"/>
    <property type="molecule type" value="Genomic_DNA"/>
</dbReference>
<comment type="caution">
    <text evidence="6">The sequence shown here is derived from an EMBL/GenBank/DDBJ whole genome shotgun (WGS) entry which is preliminary data.</text>
</comment>
<evidence type="ECO:0000256" key="5">
    <source>
        <dbReference type="SAM" id="SignalP"/>
    </source>
</evidence>
<evidence type="ECO:0000313" key="6">
    <source>
        <dbReference type="EMBL" id="MCB7387647.1"/>
    </source>
</evidence>
<organism evidence="6 7">
    <name type="scientific">Bariatricus massiliensis</name>
    <dbReference type="NCBI Taxonomy" id="1745713"/>
    <lineage>
        <taxon>Bacteria</taxon>
        <taxon>Bacillati</taxon>
        <taxon>Bacillota</taxon>
        <taxon>Clostridia</taxon>
        <taxon>Lachnospirales</taxon>
        <taxon>Lachnospiraceae</taxon>
        <taxon>Bariatricus</taxon>
    </lineage>
</organism>
<dbReference type="InterPro" id="IPR052574">
    <property type="entry name" value="CDIRP"/>
</dbReference>
<evidence type="ECO:0000256" key="2">
    <source>
        <dbReference type="ARBA" id="ARBA00022737"/>
    </source>
</evidence>
<sequence length="642" mass="69858">MKKMIKLLLCLCAAAMLLPMTVLAGMGNNGVMSGTGTWGIDIDNNQNGVIVSGTYTKTVYNKGGLIVGGNFTNPIVDDGTGRYGLQLQLSNATAELGSDIYEYKGIKYGIMPYSSDFSFTLTVDNANGFTLPKSISITRAGTELSPGTDYSYDSVTGAVKISGLVINYPLVLEVSGKIVESGVEINEENFPDPIFRKYIQDNFDTNDSGVLTDDEIKEIKTINVGLQTATTTIKNLKGIELFPYLQELYCLDLTQLPSIDISANKELQWLNIEGAAQISTLDVEQNQDLEYLNCAYTSITNLELSNNKKLKQLYINGTGIESLELKENKDLEVLNCFGASKITNLDLSNKPGLSYLEIGGTGVKEIDTSGSPLLSSFFCSNTQITYLDVSHNSKLANFECRNNQLGYLNLGVQSINTALLKLDTQVTAELTIKGNEFDITEKFKGIDPTKINVIKGGELNGNLMSNYHAGTPIVYEYDCGTNKGETITLQVMLNLVKAESSIIINKNLDKVYDGKPVVLTKDDLVITGSKGAVSFIWEMYNGNDWDKIQSAPINAGTYRVTAYVEEDENCGAGNSEAKEFTISKQEEHLPKGDSGKDKKVGGSVQTGDTSPAGMFLGLSVLSGIVIVLLICRKRKLNVEHVR</sequence>
<keyword evidence="7" id="KW-1185">Reference proteome</keyword>
<dbReference type="RefSeq" id="WP_066737243.1">
    <property type="nucleotide sequence ID" value="NZ_JAJCIQ010000006.1"/>
</dbReference>
<keyword evidence="1" id="KW-0433">Leucine-rich repeat</keyword>
<proteinExistence type="predicted"/>
<keyword evidence="4" id="KW-1133">Transmembrane helix</keyword>
<feature type="compositionally biased region" description="Basic and acidic residues" evidence="3">
    <location>
        <begin position="576"/>
        <end position="600"/>
    </location>
</feature>
<feature type="chain" id="PRO_5047016980" evidence="5">
    <location>
        <begin position="25"/>
        <end position="642"/>
    </location>
</feature>
<protein>
    <submittedName>
        <fullName evidence="6">Uncharacterized protein</fullName>
    </submittedName>
</protein>
<dbReference type="Proteomes" id="UP001299546">
    <property type="component" value="Unassembled WGS sequence"/>
</dbReference>
<dbReference type="PANTHER" id="PTHR47566:SF1">
    <property type="entry name" value="PROTEIN NUD1"/>
    <property type="match status" value="1"/>
</dbReference>
<evidence type="ECO:0000256" key="1">
    <source>
        <dbReference type="ARBA" id="ARBA00022614"/>
    </source>
</evidence>
<dbReference type="PROSITE" id="PS00018">
    <property type="entry name" value="EF_HAND_1"/>
    <property type="match status" value="1"/>
</dbReference>
<evidence type="ECO:0000313" key="7">
    <source>
        <dbReference type="Proteomes" id="UP001299546"/>
    </source>
</evidence>
<evidence type="ECO:0000256" key="4">
    <source>
        <dbReference type="SAM" id="Phobius"/>
    </source>
</evidence>
<dbReference type="InterPro" id="IPR018247">
    <property type="entry name" value="EF_Hand_1_Ca_BS"/>
</dbReference>
<feature type="region of interest" description="Disordered" evidence="3">
    <location>
        <begin position="575"/>
        <end position="604"/>
    </location>
</feature>
<gene>
    <name evidence="6" type="ORF">LIZ65_10155</name>
</gene>
<feature type="transmembrane region" description="Helical" evidence="4">
    <location>
        <begin position="612"/>
        <end position="631"/>
    </location>
</feature>
<evidence type="ECO:0000256" key="3">
    <source>
        <dbReference type="SAM" id="MobiDB-lite"/>
    </source>
</evidence>
<dbReference type="Gene3D" id="3.80.10.10">
    <property type="entry name" value="Ribonuclease Inhibitor"/>
    <property type="match status" value="1"/>
</dbReference>
<keyword evidence="2" id="KW-0677">Repeat</keyword>
<keyword evidence="5" id="KW-0732">Signal</keyword>
<keyword evidence="4" id="KW-0472">Membrane</keyword>
<dbReference type="PANTHER" id="PTHR47566">
    <property type="match status" value="1"/>
</dbReference>
<keyword evidence="4" id="KW-0812">Transmembrane</keyword>
<accession>A0ABS8DHW0</accession>
<feature type="signal peptide" evidence="5">
    <location>
        <begin position="1"/>
        <end position="24"/>
    </location>
</feature>
<name>A0ABS8DHW0_9FIRM</name>
<reference evidence="6 7" key="1">
    <citation type="submission" date="2021-10" db="EMBL/GenBank/DDBJ databases">
        <title>Collection of gut derived symbiotic bacterial strains cultured from healthy donors.</title>
        <authorList>
            <person name="Lin H."/>
            <person name="Littmann E."/>
            <person name="Kohout C."/>
            <person name="Pamer E.G."/>
        </authorList>
    </citation>
    <scope>NUCLEOTIDE SEQUENCE [LARGE SCALE GENOMIC DNA]</scope>
    <source>
        <strain evidence="6 7">DFI.1.165</strain>
    </source>
</reference>
<dbReference type="SUPFAM" id="SSF52058">
    <property type="entry name" value="L domain-like"/>
    <property type="match status" value="1"/>
</dbReference>
<dbReference type="InterPro" id="IPR032675">
    <property type="entry name" value="LRR_dom_sf"/>
</dbReference>